<sequence length="639" mass="70418">MAEPTGRQNWLRLRNWMNPATAPTNPFRPPAVPQRTITAPTRRRPLPPLPPTSSQKESPPQAAQPSSTEQTTQISSSQPQPSPSATPHQPSPNDKTSQPQQTTDNTPPSRNTASQPQEGQQQPLPWMGSNASTSRPDSHPPPSRTPSPKLQSVIEITSRSDSPLNVASQQQPATKNDAIAPTPTRETEVPSSMAPQPQIEEPSEPTNQPSPAPQVESMSPQSEPTNQLTPPPQITPPHSEEASSEMLSQPKPETREGSLTQNEIPNKPTPPQQTDMETQPEDSVTPTSGNRTGTSIPENPQEIQATDSEDKQDPKHEAVQDKQTMTKEVEEQKQVMDTTPPDMKSDSRVEQGFLNSDEAEMEMRRRKPREPEMLTVNNDKEATRYSSNGKERKVEIGTTRGASPSHVEQNTMQKDIKENTLKYVQDFTPNKSKHPMTDYKVSIITLAGENIGASMHIGSEAGKGDSIIHIHRGDKLNEDNKDEATGNKEKPTHKNNAAPAITAGINNNVQNINNSIMHNSSCTEKNSGVRMVLSSKSTEPVKLKGRKESMDAHKDDFNRAPRKFGPESMVRRRCLRALFNESSESDPENPHKPRQHGCRFNPAEKKKDRFEPGEPSVKNGINGHAEETAYGNQVSTGLI</sequence>
<dbReference type="PANTHER" id="PTHR33472:SF28">
    <property type="entry name" value="BROMO AND FHA DOMAIN-CONTAINING PROTEIN DDB_G0267958"/>
    <property type="match status" value="1"/>
</dbReference>
<feature type="compositionally biased region" description="Low complexity" evidence="1">
    <location>
        <begin position="64"/>
        <end position="92"/>
    </location>
</feature>
<organism evidence="2 3">
    <name type="scientific">Acorus calamus</name>
    <name type="common">Sweet flag</name>
    <dbReference type="NCBI Taxonomy" id="4465"/>
    <lineage>
        <taxon>Eukaryota</taxon>
        <taxon>Viridiplantae</taxon>
        <taxon>Streptophyta</taxon>
        <taxon>Embryophyta</taxon>
        <taxon>Tracheophyta</taxon>
        <taxon>Spermatophyta</taxon>
        <taxon>Magnoliopsida</taxon>
        <taxon>Liliopsida</taxon>
        <taxon>Acoraceae</taxon>
        <taxon>Acorus</taxon>
    </lineage>
</organism>
<feature type="compositionally biased region" description="Polar residues" evidence="1">
    <location>
        <begin position="53"/>
        <end position="63"/>
    </location>
</feature>
<feature type="region of interest" description="Disordered" evidence="1">
    <location>
        <begin position="15"/>
        <end position="391"/>
    </location>
</feature>
<feature type="compositionally biased region" description="Basic and acidic residues" evidence="1">
    <location>
        <begin position="474"/>
        <end position="492"/>
    </location>
</feature>
<feature type="compositionally biased region" description="Basic and acidic residues" evidence="1">
    <location>
        <begin position="602"/>
        <end position="612"/>
    </location>
</feature>
<feature type="region of interest" description="Disordered" evidence="1">
    <location>
        <begin position="581"/>
        <end position="639"/>
    </location>
</feature>
<dbReference type="EMBL" id="JAUJYO010000014">
    <property type="protein sequence ID" value="KAK1298587.1"/>
    <property type="molecule type" value="Genomic_DNA"/>
</dbReference>
<feature type="compositionally biased region" description="Polar residues" evidence="1">
    <location>
        <begin position="216"/>
        <end position="228"/>
    </location>
</feature>
<gene>
    <name evidence="2" type="ORF">QJS10_CPB14g00010</name>
</gene>
<dbReference type="PANTHER" id="PTHR33472">
    <property type="entry name" value="OS01G0106600 PROTEIN"/>
    <property type="match status" value="1"/>
</dbReference>
<accession>A0AAV9DBA6</accession>
<proteinExistence type="predicted"/>
<feature type="compositionally biased region" description="Polar residues" evidence="1">
    <location>
        <begin position="630"/>
        <end position="639"/>
    </location>
</feature>
<feature type="compositionally biased region" description="Polar residues" evidence="1">
    <location>
        <begin position="272"/>
        <end position="306"/>
    </location>
</feature>
<name>A0AAV9DBA6_ACOCL</name>
<reference evidence="2" key="1">
    <citation type="journal article" date="2023" name="Nat. Commun.">
        <title>Diploid and tetraploid genomes of Acorus and the evolution of monocots.</title>
        <authorList>
            <person name="Ma L."/>
            <person name="Liu K.W."/>
            <person name="Li Z."/>
            <person name="Hsiao Y.Y."/>
            <person name="Qi Y."/>
            <person name="Fu T."/>
            <person name="Tang G.D."/>
            <person name="Zhang D."/>
            <person name="Sun W.H."/>
            <person name="Liu D.K."/>
            <person name="Li Y."/>
            <person name="Chen G.Z."/>
            <person name="Liu X.D."/>
            <person name="Liao X.Y."/>
            <person name="Jiang Y.T."/>
            <person name="Yu X."/>
            <person name="Hao Y."/>
            <person name="Huang J."/>
            <person name="Zhao X.W."/>
            <person name="Ke S."/>
            <person name="Chen Y.Y."/>
            <person name="Wu W.L."/>
            <person name="Hsu J.L."/>
            <person name="Lin Y.F."/>
            <person name="Huang M.D."/>
            <person name="Li C.Y."/>
            <person name="Huang L."/>
            <person name="Wang Z.W."/>
            <person name="Zhao X."/>
            <person name="Zhong W.Y."/>
            <person name="Peng D.H."/>
            <person name="Ahmad S."/>
            <person name="Lan S."/>
            <person name="Zhang J.S."/>
            <person name="Tsai W.C."/>
            <person name="Van de Peer Y."/>
            <person name="Liu Z.J."/>
        </authorList>
    </citation>
    <scope>NUCLEOTIDE SEQUENCE</scope>
    <source>
        <strain evidence="2">CP</strain>
    </source>
</reference>
<keyword evidence="3" id="KW-1185">Reference proteome</keyword>
<protein>
    <submittedName>
        <fullName evidence="2">Uncharacterized protein</fullName>
    </submittedName>
</protein>
<feature type="compositionally biased region" description="Polar residues" evidence="1">
    <location>
        <begin position="146"/>
        <end position="174"/>
    </location>
</feature>
<dbReference type="PRINTS" id="PR01217">
    <property type="entry name" value="PRICHEXTENSN"/>
</dbReference>
<evidence type="ECO:0000313" key="3">
    <source>
        <dbReference type="Proteomes" id="UP001180020"/>
    </source>
</evidence>
<dbReference type="Proteomes" id="UP001180020">
    <property type="component" value="Unassembled WGS sequence"/>
</dbReference>
<reference evidence="2" key="2">
    <citation type="submission" date="2023-06" db="EMBL/GenBank/DDBJ databases">
        <authorList>
            <person name="Ma L."/>
            <person name="Liu K.-W."/>
            <person name="Li Z."/>
            <person name="Hsiao Y.-Y."/>
            <person name="Qi Y."/>
            <person name="Fu T."/>
            <person name="Tang G."/>
            <person name="Zhang D."/>
            <person name="Sun W.-H."/>
            <person name="Liu D.-K."/>
            <person name="Li Y."/>
            <person name="Chen G.-Z."/>
            <person name="Liu X.-D."/>
            <person name="Liao X.-Y."/>
            <person name="Jiang Y.-T."/>
            <person name="Yu X."/>
            <person name="Hao Y."/>
            <person name="Huang J."/>
            <person name="Zhao X.-W."/>
            <person name="Ke S."/>
            <person name="Chen Y.-Y."/>
            <person name="Wu W.-L."/>
            <person name="Hsu J.-L."/>
            <person name="Lin Y.-F."/>
            <person name="Huang M.-D."/>
            <person name="Li C.-Y."/>
            <person name="Huang L."/>
            <person name="Wang Z.-W."/>
            <person name="Zhao X."/>
            <person name="Zhong W.-Y."/>
            <person name="Peng D.-H."/>
            <person name="Ahmad S."/>
            <person name="Lan S."/>
            <person name="Zhang J.-S."/>
            <person name="Tsai W.-C."/>
            <person name="Van De Peer Y."/>
            <person name="Liu Z.-J."/>
        </authorList>
    </citation>
    <scope>NUCLEOTIDE SEQUENCE</scope>
    <source>
        <strain evidence="2">CP</strain>
        <tissue evidence="2">Leaves</tissue>
    </source>
</reference>
<comment type="caution">
    <text evidence="2">The sequence shown here is derived from an EMBL/GenBank/DDBJ whole genome shotgun (WGS) entry which is preliminary data.</text>
</comment>
<feature type="region of interest" description="Disordered" evidence="1">
    <location>
        <begin position="474"/>
        <end position="498"/>
    </location>
</feature>
<feature type="compositionally biased region" description="Basic and acidic residues" evidence="1">
    <location>
        <begin position="308"/>
        <end position="334"/>
    </location>
</feature>
<feature type="compositionally biased region" description="Basic and acidic residues" evidence="1">
    <location>
        <begin position="378"/>
        <end position="391"/>
    </location>
</feature>
<evidence type="ECO:0000313" key="2">
    <source>
        <dbReference type="EMBL" id="KAK1298587.1"/>
    </source>
</evidence>
<feature type="compositionally biased region" description="Polar residues" evidence="1">
    <location>
        <begin position="93"/>
        <end position="135"/>
    </location>
</feature>
<evidence type="ECO:0000256" key="1">
    <source>
        <dbReference type="SAM" id="MobiDB-lite"/>
    </source>
</evidence>
<dbReference type="AlphaFoldDB" id="A0AAV9DBA6"/>